<dbReference type="PANTHER" id="PTHR23519:SF1">
    <property type="entry name" value="AUTOPHAGY-RELATED PROTEIN 22"/>
    <property type="match status" value="1"/>
</dbReference>
<sequence length="471" mass="52035">MKMKMTPLERKWVWYDVGNSAFTLLVSTLLPIFFNTIAESGGASDSEYVVYWSYATSIATVVVAVLGPIFGSLSDLRGMRRKIFSVAVLVGALGCVALGFMQHWMWFLVLFVFAKSAYQLSLVVYDSMLCDVTTRERMDEVSSRGYAWGYIGSCIPFVLTIAVYVMYYMFELISLQVCMIIVFLIVAVWWVACTLPLWRGYEQRQFVEPAGHPVRVGLRSLGHTFREIARDKRIWLFLLAFFFFIDGVYTIIDLATTYGTSLGLDTVSLVIALLVTQVVAFPAAILLGMLSRRVKPQYLIIACIVAYFFITVYAIFLDQEYEFWILAVCVGLFQGTIQAMSRSYFAKIIPGEKASEYFGIYDIFGKGASFMGTFLVGTVTALCAPYFDSLAEQGIHTAFTAQSIGVAALAVMFVIGLVLFILAIRCKVPGAGEGGSGSPAAEVQVPAQENAEEVPAQEGVSPAAEEAEKTE</sequence>
<dbReference type="Pfam" id="PF11700">
    <property type="entry name" value="ATG22"/>
    <property type="match status" value="1"/>
</dbReference>
<dbReference type="SUPFAM" id="SSF103473">
    <property type="entry name" value="MFS general substrate transporter"/>
    <property type="match status" value="1"/>
</dbReference>
<feature type="transmembrane region" description="Helical" evidence="7">
    <location>
        <begin position="173"/>
        <end position="198"/>
    </location>
</feature>
<dbReference type="InterPro" id="IPR050495">
    <property type="entry name" value="ATG22/LtaA_families"/>
</dbReference>
<feature type="transmembrane region" description="Helical" evidence="7">
    <location>
        <begin position="12"/>
        <end position="37"/>
    </location>
</feature>
<feature type="domain" description="Major facilitator superfamily (MFS) profile" evidence="8">
    <location>
        <begin position="1"/>
        <end position="428"/>
    </location>
</feature>
<evidence type="ECO:0000256" key="1">
    <source>
        <dbReference type="ARBA" id="ARBA00004651"/>
    </source>
</evidence>
<feature type="transmembrane region" description="Helical" evidence="7">
    <location>
        <begin position="367"/>
        <end position="387"/>
    </location>
</feature>
<dbReference type="Gene3D" id="1.20.1250.20">
    <property type="entry name" value="MFS general substrate transporter like domains"/>
    <property type="match status" value="1"/>
</dbReference>
<feature type="transmembrane region" description="Helical" evidence="7">
    <location>
        <begin position="146"/>
        <end position="167"/>
    </location>
</feature>
<evidence type="ECO:0000256" key="7">
    <source>
        <dbReference type="SAM" id="Phobius"/>
    </source>
</evidence>
<keyword evidence="3 7" id="KW-0812">Transmembrane</keyword>
<dbReference type="GO" id="GO:0022857">
    <property type="term" value="F:transmembrane transporter activity"/>
    <property type="evidence" value="ECO:0007669"/>
    <property type="project" value="InterPro"/>
</dbReference>
<accession>A0A9D1W135</accession>
<name>A0A9D1W135_9FIRM</name>
<feature type="transmembrane region" description="Helical" evidence="7">
    <location>
        <begin position="399"/>
        <end position="424"/>
    </location>
</feature>
<comment type="subcellular location">
    <subcellularLocation>
        <location evidence="1">Cell membrane</location>
        <topology evidence="1">Multi-pass membrane protein</topology>
    </subcellularLocation>
</comment>
<proteinExistence type="predicted"/>
<reference evidence="9" key="2">
    <citation type="submission" date="2021-04" db="EMBL/GenBank/DDBJ databases">
        <authorList>
            <person name="Gilroy R."/>
        </authorList>
    </citation>
    <scope>NUCLEOTIDE SEQUENCE</scope>
    <source>
        <strain evidence="9">2189</strain>
    </source>
</reference>
<keyword evidence="2" id="KW-0813">Transport</keyword>
<dbReference type="InterPro" id="IPR036259">
    <property type="entry name" value="MFS_trans_sf"/>
</dbReference>
<evidence type="ECO:0000256" key="5">
    <source>
        <dbReference type="ARBA" id="ARBA00023136"/>
    </source>
</evidence>
<keyword evidence="5 7" id="KW-0472">Membrane</keyword>
<evidence type="ECO:0000256" key="6">
    <source>
        <dbReference type="SAM" id="MobiDB-lite"/>
    </source>
</evidence>
<feature type="transmembrane region" description="Helical" evidence="7">
    <location>
        <begin position="298"/>
        <end position="317"/>
    </location>
</feature>
<dbReference type="InterPro" id="IPR024671">
    <property type="entry name" value="Atg22-like"/>
</dbReference>
<evidence type="ECO:0000313" key="9">
    <source>
        <dbReference type="EMBL" id="HIX50248.1"/>
    </source>
</evidence>
<keyword evidence="4 7" id="KW-1133">Transmembrane helix</keyword>
<dbReference type="GO" id="GO:0005886">
    <property type="term" value="C:plasma membrane"/>
    <property type="evidence" value="ECO:0007669"/>
    <property type="project" value="UniProtKB-SubCell"/>
</dbReference>
<feature type="transmembrane region" description="Helical" evidence="7">
    <location>
        <begin position="323"/>
        <end position="346"/>
    </location>
</feature>
<dbReference type="PANTHER" id="PTHR23519">
    <property type="entry name" value="AUTOPHAGY-RELATED PROTEIN 22"/>
    <property type="match status" value="1"/>
</dbReference>
<feature type="transmembrane region" description="Helical" evidence="7">
    <location>
        <begin position="106"/>
        <end position="125"/>
    </location>
</feature>
<feature type="transmembrane region" description="Helical" evidence="7">
    <location>
        <begin position="83"/>
        <end position="100"/>
    </location>
</feature>
<evidence type="ECO:0000256" key="4">
    <source>
        <dbReference type="ARBA" id="ARBA00022989"/>
    </source>
</evidence>
<gene>
    <name evidence="9" type="ORF">H9851_03090</name>
</gene>
<feature type="transmembrane region" description="Helical" evidence="7">
    <location>
        <begin position="49"/>
        <end position="71"/>
    </location>
</feature>
<protein>
    <submittedName>
        <fullName evidence="9">MFS transporter</fullName>
    </submittedName>
</protein>
<dbReference type="InterPro" id="IPR020846">
    <property type="entry name" value="MFS_dom"/>
</dbReference>
<dbReference type="PROSITE" id="PS50850">
    <property type="entry name" value="MFS"/>
    <property type="match status" value="1"/>
</dbReference>
<feature type="region of interest" description="Disordered" evidence="6">
    <location>
        <begin position="432"/>
        <end position="471"/>
    </location>
</feature>
<dbReference type="EMBL" id="DXEW01000017">
    <property type="protein sequence ID" value="HIX50248.1"/>
    <property type="molecule type" value="Genomic_DNA"/>
</dbReference>
<reference evidence="9" key="1">
    <citation type="journal article" date="2021" name="PeerJ">
        <title>Extensive microbial diversity within the chicken gut microbiome revealed by metagenomics and culture.</title>
        <authorList>
            <person name="Gilroy R."/>
            <person name="Ravi A."/>
            <person name="Getino M."/>
            <person name="Pursley I."/>
            <person name="Horton D.L."/>
            <person name="Alikhan N.F."/>
            <person name="Baker D."/>
            <person name="Gharbi K."/>
            <person name="Hall N."/>
            <person name="Watson M."/>
            <person name="Adriaenssens E.M."/>
            <person name="Foster-Nyarko E."/>
            <person name="Jarju S."/>
            <person name="Secka A."/>
            <person name="Antonio M."/>
            <person name="Oren A."/>
            <person name="Chaudhuri R.R."/>
            <person name="La Ragione R."/>
            <person name="Hildebrand F."/>
            <person name="Pallen M.J."/>
        </authorList>
    </citation>
    <scope>NUCLEOTIDE SEQUENCE</scope>
    <source>
        <strain evidence="9">2189</strain>
    </source>
</reference>
<evidence type="ECO:0000313" key="10">
    <source>
        <dbReference type="Proteomes" id="UP000886847"/>
    </source>
</evidence>
<feature type="transmembrane region" description="Helical" evidence="7">
    <location>
        <begin position="234"/>
        <end position="252"/>
    </location>
</feature>
<dbReference type="Proteomes" id="UP000886847">
    <property type="component" value="Unassembled WGS sequence"/>
</dbReference>
<feature type="transmembrane region" description="Helical" evidence="7">
    <location>
        <begin position="267"/>
        <end position="291"/>
    </location>
</feature>
<evidence type="ECO:0000259" key="8">
    <source>
        <dbReference type="PROSITE" id="PS50850"/>
    </source>
</evidence>
<evidence type="ECO:0000256" key="3">
    <source>
        <dbReference type="ARBA" id="ARBA00022692"/>
    </source>
</evidence>
<comment type="caution">
    <text evidence="9">The sequence shown here is derived from an EMBL/GenBank/DDBJ whole genome shotgun (WGS) entry which is preliminary data.</text>
</comment>
<evidence type="ECO:0000256" key="2">
    <source>
        <dbReference type="ARBA" id="ARBA00022448"/>
    </source>
</evidence>
<organism evidence="9 10">
    <name type="scientific">Candidatus Borkfalkia faecavium</name>
    <dbReference type="NCBI Taxonomy" id="2838508"/>
    <lineage>
        <taxon>Bacteria</taxon>
        <taxon>Bacillati</taxon>
        <taxon>Bacillota</taxon>
        <taxon>Clostridia</taxon>
        <taxon>Christensenellales</taxon>
        <taxon>Christensenellaceae</taxon>
        <taxon>Candidatus Borkfalkia</taxon>
    </lineage>
</organism>
<dbReference type="AlphaFoldDB" id="A0A9D1W135"/>